<dbReference type="RefSeq" id="WP_249477995.1">
    <property type="nucleotide sequence ID" value="NZ_CP097218.1"/>
</dbReference>
<dbReference type="InterPro" id="IPR036259">
    <property type="entry name" value="MFS_trans_sf"/>
</dbReference>
<accession>A0ABY4N5Z3</accession>
<evidence type="ECO:0000256" key="3">
    <source>
        <dbReference type="ARBA" id="ARBA00022989"/>
    </source>
</evidence>
<gene>
    <name evidence="8" type="ORF">M4486_14730</name>
</gene>
<dbReference type="PANTHER" id="PTHR23508">
    <property type="entry name" value="CARBOXYLIC ACID TRANSPORTER PROTEIN HOMOLOG"/>
    <property type="match status" value="1"/>
</dbReference>
<organism evidence="8 9">
    <name type="scientific">Brachybacterium kimchii</name>
    <dbReference type="NCBI Taxonomy" id="2942909"/>
    <lineage>
        <taxon>Bacteria</taxon>
        <taxon>Bacillati</taxon>
        <taxon>Actinomycetota</taxon>
        <taxon>Actinomycetes</taxon>
        <taxon>Micrococcales</taxon>
        <taxon>Dermabacteraceae</taxon>
        <taxon>Brachybacterium</taxon>
    </lineage>
</organism>
<feature type="transmembrane region" description="Helical" evidence="6">
    <location>
        <begin position="78"/>
        <end position="98"/>
    </location>
</feature>
<evidence type="ECO:0000256" key="6">
    <source>
        <dbReference type="SAM" id="Phobius"/>
    </source>
</evidence>
<dbReference type="PANTHER" id="PTHR23508:SF10">
    <property type="entry name" value="CARBOXYLIC ACID TRANSPORTER PROTEIN HOMOLOG"/>
    <property type="match status" value="1"/>
</dbReference>
<evidence type="ECO:0000256" key="2">
    <source>
        <dbReference type="ARBA" id="ARBA00022692"/>
    </source>
</evidence>
<dbReference type="InterPro" id="IPR011701">
    <property type="entry name" value="MFS"/>
</dbReference>
<feature type="region of interest" description="Disordered" evidence="5">
    <location>
        <begin position="1"/>
        <end position="31"/>
    </location>
</feature>
<feature type="transmembrane region" description="Helical" evidence="6">
    <location>
        <begin position="339"/>
        <end position="357"/>
    </location>
</feature>
<dbReference type="InterPro" id="IPR020846">
    <property type="entry name" value="MFS_dom"/>
</dbReference>
<feature type="transmembrane region" description="Helical" evidence="6">
    <location>
        <begin position="305"/>
        <end position="327"/>
    </location>
</feature>
<feature type="transmembrane region" description="Helical" evidence="6">
    <location>
        <begin position="363"/>
        <end position="386"/>
    </location>
</feature>
<dbReference type="Proteomes" id="UP001055868">
    <property type="component" value="Chromosome"/>
</dbReference>
<feature type="domain" description="Major facilitator superfamily (MFS) profile" evidence="7">
    <location>
        <begin position="45"/>
        <end position="453"/>
    </location>
</feature>
<proteinExistence type="predicted"/>
<keyword evidence="2 6" id="KW-0812">Transmembrane</keyword>
<evidence type="ECO:0000256" key="1">
    <source>
        <dbReference type="ARBA" id="ARBA00004651"/>
    </source>
</evidence>
<feature type="transmembrane region" description="Helical" evidence="6">
    <location>
        <begin position="196"/>
        <end position="217"/>
    </location>
</feature>
<reference evidence="8" key="1">
    <citation type="submission" date="2022-05" db="EMBL/GenBank/DDBJ databases">
        <title>Genomic analysis of Brachybacterium sp. CBA3104.</title>
        <authorList>
            <person name="Roh S.W."/>
            <person name="Kim Y.B."/>
            <person name="Kim Y."/>
        </authorList>
    </citation>
    <scope>NUCLEOTIDE SEQUENCE</scope>
    <source>
        <strain evidence="8">CBA3104</strain>
    </source>
</reference>
<dbReference type="CDD" id="cd17316">
    <property type="entry name" value="MFS_SV2_like"/>
    <property type="match status" value="1"/>
</dbReference>
<dbReference type="Gene3D" id="1.20.1250.20">
    <property type="entry name" value="MFS general substrate transporter like domains"/>
    <property type="match status" value="1"/>
</dbReference>
<dbReference type="SUPFAM" id="SSF103473">
    <property type="entry name" value="MFS general substrate transporter"/>
    <property type="match status" value="1"/>
</dbReference>
<evidence type="ECO:0000259" key="7">
    <source>
        <dbReference type="PROSITE" id="PS50850"/>
    </source>
</evidence>
<name>A0ABY4N5Z3_9MICO</name>
<dbReference type="PROSITE" id="PS50850">
    <property type="entry name" value="MFS"/>
    <property type="match status" value="1"/>
</dbReference>
<keyword evidence="4 6" id="KW-0472">Membrane</keyword>
<keyword evidence="9" id="KW-1185">Reference proteome</keyword>
<sequence>MDSRIPQPDPATASRAPAGDSPVAPGALAPGPLDTDPGRRYTIYLVIVALLGWALAAYDTNLFNLTIADITSELGISASALGVMGMLVYAAEFAIALWMGRVMDARGRRFAWMLCLIAAGVFTGLTFFVQGFWSLVLVRALASGFANAELAVSVTLVNEQVPARRRGMLYSIVQSGYTVGVFMASGMYLLVSGLGWRAVFLFGVLPLVLVAIARAKVRESPRYLHIRSLRAALGRGDDAEVARLQRVMPVDVSQLEKGTFRQLFSAAGGVRRTAVSLSVTWLLYGMSYVATNIYLAYWMAEVKGWASSAVAALLLVGGAAGVVFYLVGGLLGERFGRRSVLIGSAAAIAPLALVILVSERSSVLLVAIFLLFQATNGTWSGVGYTYQAEVYPTRVRALGVSWMSGMLVGGFMLGSLLWAMLTATTSLTSTWIIIAVVLGAAQAVSTLFLPKVASGQELEAIAR</sequence>
<comment type="subcellular location">
    <subcellularLocation>
        <location evidence="1">Cell membrane</location>
        <topology evidence="1">Multi-pass membrane protein</topology>
    </subcellularLocation>
</comment>
<protein>
    <submittedName>
        <fullName evidence="8">MFS transporter</fullName>
    </submittedName>
</protein>
<feature type="transmembrane region" description="Helical" evidence="6">
    <location>
        <begin position="41"/>
        <end position="58"/>
    </location>
</feature>
<dbReference type="EMBL" id="CP097218">
    <property type="protein sequence ID" value="UQN28868.1"/>
    <property type="molecule type" value="Genomic_DNA"/>
</dbReference>
<dbReference type="Pfam" id="PF07690">
    <property type="entry name" value="MFS_1"/>
    <property type="match status" value="1"/>
</dbReference>
<evidence type="ECO:0000313" key="9">
    <source>
        <dbReference type="Proteomes" id="UP001055868"/>
    </source>
</evidence>
<feature type="transmembrane region" description="Helical" evidence="6">
    <location>
        <begin position="431"/>
        <end position="449"/>
    </location>
</feature>
<feature type="transmembrane region" description="Helical" evidence="6">
    <location>
        <begin position="398"/>
        <end position="419"/>
    </location>
</feature>
<feature type="transmembrane region" description="Helical" evidence="6">
    <location>
        <begin position="169"/>
        <end position="190"/>
    </location>
</feature>
<evidence type="ECO:0000313" key="8">
    <source>
        <dbReference type="EMBL" id="UQN28868.1"/>
    </source>
</evidence>
<evidence type="ECO:0000256" key="5">
    <source>
        <dbReference type="SAM" id="MobiDB-lite"/>
    </source>
</evidence>
<feature type="transmembrane region" description="Helical" evidence="6">
    <location>
        <begin position="110"/>
        <end position="130"/>
    </location>
</feature>
<feature type="transmembrane region" description="Helical" evidence="6">
    <location>
        <begin position="136"/>
        <end position="157"/>
    </location>
</feature>
<keyword evidence="3 6" id="KW-1133">Transmembrane helix</keyword>
<feature type="transmembrane region" description="Helical" evidence="6">
    <location>
        <begin position="281"/>
        <end position="299"/>
    </location>
</feature>
<evidence type="ECO:0000256" key="4">
    <source>
        <dbReference type="ARBA" id="ARBA00023136"/>
    </source>
</evidence>